<dbReference type="STRING" id="1582439.NPIRD3C_1376"/>
<dbReference type="GeneID" id="41600504"/>
<accession>A0A0C5BS71</accession>
<gene>
    <name evidence="2" type="ORF">NPIRD3C_1376</name>
</gene>
<sequence length="94" mass="11274">MASVIIIPIVIVAVAGLSAYLVYRYAMYDFLCKRSVNQTLKRYNIKKTPSQIIKEYYEQKDEKKSHKEILNLEKYYRQKEPDQFLAMYDVLREK</sequence>
<keyword evidence="3" id="KW-1185">Reference proteome</keyword>
<dbReference type="Proteomes" id="UP000032027">
    <property type="component" value="Chromosome"/>
</dbReference>
<reference evidence="3" key="1">
    <citation type="submission" date="2015-02" db="EMBL/GenBank/DDBJ databases">
        <title>Characterization of two novel Thaumarchaeota isolated from the Northern Adriatic Sea.</title>
        <authorList>
            <person name="Bayer B."/>
            <person name="Vojvoda J."/>
            <person name="Offre P."/>
            <person name="Srivastava A."/>
            <person name="Elisabeth N."/>
            <person name="Garcia J.A.L."/>
            <person name="Schleper C."/>
            <person name="Herndl G.J."/>
        </authorList>
    </citation>
    <scope>NUCLEOTIDE SEQUENCE [LARGE SCALE GENOMIC DNA]</scope>
    <source>
        <strain evidence="3">D3C</strain>
    </source>
</reference>
<dbReference type="AlphaFoldDB" id="A0A0C5BS71"/>
<keyword evidence="1" id="KW-0812">Transmembrane</keyword>
<name>A0A0C5BS71_9ARCH</name>
<dbReference type="EMBL" id="CP010868">
    <property type="protein sequence ID" value="AJM92588.1"/>
    <property type="molecule type" value="Genomic_DNA"/>
</dbReference>
<reference evidence="2 3" key="3">
    <citation type="journal article" date="2019" name="Int. J. Syst. Evol. Microbiol.">
        <title>Nitrosopumilus adriaticus sp. nov. and Nitrosopumilus piranensis sp. nov., two ammonia-oxidizing archaea from the Adriatic Sea and members of the class Nitrososphaeria.</title>
        <authorList>
            <person name="Bayer B."/>
            <person name="Vojvoda J."/>
            <person name="Reinthaler T."/>
            <person name="Reyes C."/>
            <person name="Pinto M."/>
            <person name="Herndl G.J."/>
        </authorList>
    </citation>
    <scope>NUCLEOTIDE SEQUENCE [LARGE SCALE GENOMIC DNA]</scope>
    <source>
        <strain evidence="2 3">D3C</strain>
    </source>
</reference>
<evidence type="ECO:0000256" key="1">
    <source>
        <dbReference type="SAM" id="Phobius"/>
    </source>
</evidence>
<dbReference type="HOGENOM" id="CLU_2340279_0_0_2"/>
<protein>
    <submittedName>
        <fullName evidence="2">Uncharacterized protein</fullName>
    </submittedName>
</protein>
<dbReference type="RefSeq" id="WP_148703405.1">
    <property type="nucleotide sequence ID" value="NZ_CP010868.1"/>
</dbReference>
<organism evidence="2 3">
    <name type="scientific">Nitrosopumilus piranensis</name>
    <dbReference type="NCBI Taxonomy" id="1582439"/>
    <lineage>
        <taxon>Archaea</taxon>
        <taxon>Nitrososphaerota</taxon>
        <taxon>Nitrososphaeria</taxon>
        <taxon>Nitrosopumilales</taxon>
        <taxon>Nitrosopumilaceae</taxon>
        <taxon>Nitrosopumilus</taxon>
    </lineage>
</organism>
<evidence type="ECO:0000313" key="3">
    <source>
        <dbReference type="Proteomes" id="UP000032027"/>
    </source>
</evidence>
<reference evidence="2 3" key="2">
    <citation type="journal article" date="2016" name="ISME J.">
        <title>Physiological and genomic characterization of two novel marine thaumarchaeal strains indicates niche differentiation.</title>
        <authorList>
            <person name="Bayer B."/>
            <person name="Vojvoda J."/>
            <person name="Offre P."/>
            <person name="Alves R.J."/>
            <person name="Elisabeth N.H."/>
            <person name="Garcia J.A."/>
            <person name="Volland J.M."/>
            <person name="Srivastava A."/>
            <person name="Schleper C."/>
            <person name="Herndl G.J."/>
        </authorList>
    </citation>
    <scope>NUCLEOTIDE SEQUENCE [LARGE SCALE GENOMIC DNA]</scope>
    <source>
        <strain evidence="2 3">D3C</strain>
    </source>
</reference>
<proteinExistence type="predicted"/>
<evidence type="ECO:0000313" key="2">
    <source>
        <dbReference type="EMBL" id="AJM92588.1"/>
    </source>
</evidence>
<dbReference type="PATRIC" id="fig|1582439.9.peg.1422"/>
<dbReference type="OrthoDB" id="2910at2157"/>
<keyword evidence="1" id="KW-0472">Membrane</keyword>
<keyword evidence="1" id="KW-1133">Transmembrane helix</keyword>
<dbReference type="KEGG" id="nid:NPIRD3C_1376"/>
<feature type="transmembrane region" description="Helical" evidence="1">
    <location>
        <begin position="6"/>
        <end position="26"/>
    </location>
</feature>